<proteinExistence type="predicted"/>
<evidence type="ECO:0000256" key="1">
    <source>
        <dbReference type="SAM" id="SignalP"/>
    </source>
</evidence>
<reference evidence="2 3" key="1">
    <citation type="submission" date="2020-10" db="EMBL/GenBank/DDBJ databases">
        <title>Ramlibacter sp. HM2 16S ribosomal RNA gene Genome sequencing and assembly.</title>
        <authorList>
            <person name="Kang M."/>
        </authorList>
    </citation>
    <scope>NUCLEOTIDE SEQUENCE [LARGE SCALE GENOMIC DNA]</scope>
    <source>
        <strain evidence="2 3">HM2</strain>
    </source>
</reference>
<keyword evidence="3" id="KW-1185">Reference proteome</keyword>
<evidence type="ECO:0000313" key="3">
    <source>
        <dbReference type="Proteomes" id="UP000806285"/>
    </source>
</evidence>
<evidence type="ECO:0000313" key="2">
    <source>
        <dbReference type="EMBL" id="MBE7368562.1"/>
    </source>
</evidence>
<evidence type="ECO:0008006" key="4">
    <source>
        <dbReference type="Google" id="ProtNLM"/>
    </source>
</evidence>
<keyword evidence="1" id="KW-0732">Signal</keyword>
<dbReference type="Proteomes" id="UP000806285">
    <property type="component" value="Unassembled WGS sequence"/>
</dbReference>
<feature type="signal peptide" evidence="1">
    <location>
        <begin position="1"/>
        <end position="25"/>
    </location>
</feature>
<feature type="chain" id="PRO_5045835247" description="DUF4124 domain-containing protein" evidence="1">
    <location>
        <begin position="26"/>
        <end position="128"/>
    </location>
</feature>
<name>A0ABR9S4X2_9BURK</name>
<gene>
    <name evidence="2" type="ORF">IM787_13465</name>
</gene>
<protein>
    <recommendedName>
        <fullName evidence="4">DUF4124 domain-containing protein</fullName>
    </recommendedName>
</protein>
<dbReference type="RefSeq" id="WP_193677203.1">
    <property type="nucleotide sequence ID" value="NZ_JADDIV010000004.1"/>
</dbReference>
<organism evidence="2 3">
    <name type="scientific">Ramlibacter pallidus</name>
    <dbReference type="NCBI Taxonomy" id="2780087"/>
    <lineage>
        <taxon>Bacteria</taxon>
        <taxon>Pseudomonadati</taxon>
        <taxon>Pseudomonadota</taxon>
        <taxon>Betaproteobacteria</taxon>
        <taxon>Burkholderiales</taxon>
        <taxon>Comamonadaceae</taxon>
        <taxon>Ramlibacter</taxon>
    </lineage>
</organism>
<dbReference type="EMBL" id="JADDIV010000004">
    <property type="protein sequence ID" value="MBE7368562.1"/>
    <property type="molecule type" value="Genomic_DNA"/>
</dbReference>
<accession>A0ABR9S4X2</accession>
<sequence length="128" mass="14395">MKRARTWTAMLGAATLWAAAGASHAQVDRAYKCWSRSGVTYSQVACPGGRQVGSTVRTRTDKSQPVPQDRARIARRAVLSDEQREECRALDTHMAEQESELKAKGDTATLEDEMPLVRNKKRYRELRC</sequence>
<comment type="caution">
    <text evidence="2">The sequence shown here is derived from an EMBL/GenBank/DDBJ whole genome shotgun (WGS) entry which is preliminary data.</text>
</comment>